<evidence type="ECO:0000259" key="1">
    <source>
        <dbReference type="PROSITE" id="PS51186"/>
    </source>
</evidence>
<feature type="domain" description="N-acetyltransferase" evidence="1">
    <location>
        <begin position="1"/>
        <end position="141"/>
    </location>
</feature>
<sequence length="155" mass="17948">MDKVKIEFEMEPLNGELPYRLLLLADESKAVIDTYINHCEVFILEQNHKTIAVVAIEQLNKSVIEIKNIAVDKAYQNKGIGKNIINWVKRYYQKTGKQEILVGTGDASVLQLLFYLKCGFEMDSIRKSFFLKNYDMPIYENGIRLKDMIVLKLVL</sequence>
<dbReference type="AlphaFoldDB" id="A0AA48KRH3"/>
<evidence type="ECO:0000313" key="3">
    <source>
        <dbReference type="Proteomes" id="UP001330184"/>
    </source>
</evidence>
<accession>A0AA48KRH3</accession>
<keyword evidence="3" id="KW-1185">Reference proteome</keyword>
<dbReference type="InterPro" id="IPR016181">
    <property type="entry name" value="Acyl_CoA_acyltransferase"/>
</dbReference>
<dbReference type="InterPro" id="IPR000182">
    <property type="entry name" value="GNAT_dom"/>
</dbReference>
<reference evidence="2 3" key="1">
    <citation type="submission" date="2023-01" db="EMBL/GenBank/DDBJ databases">
        <title>Complete genome sequence of Muricauda aquimarina strain IFOP_LL357.</title>
        <authorList>
            <person name="Gajardo G."/>
            <person name="Ueki S."/>
            <person name="Maruyama F."/>
        </authorList>
    </citation>
    <scope>NUCLEOTIDE SEQUENCE [LARGE SCALE GENOMIC DNA]</scope>
    <source>
        <strain evidence="2 3">IFOP_LL357</strain>
    </source>
</reference>
<dbReference type="GO" id="GO:0016747">
    <property type="term" value="F:acyltransferase activity, transferring groups other than amino-acyl groups"/>
    <property type="evidence" value="ECO:0007669"/>
    <property type="project" value="InterPro"/>
</dbReference>
<proteinExistence type="predicted"/>
<protein>
    <submittedName>
        <fullName evidence="2">N-acetyltransferase</fullName>
    </submittedName>
</protein>
<dbReference type="RefSeq" id="WP_252079157.1">
    <property type="nucleotide sequence ID" value="NZ_AP027268.1"/>
</dbReference>
<dbReference type="SUPFAM" id="SSF55729">
    <property type="entry name" value="Acyl-CoA N-acyltransferases (Nat)"/>
    <property type="match status" value="1"/>
</dbReference>
<dbReference type="PROSITE" id="PS51186">
    <property type="entry name" value="GNAT"/>
    <property type="match status" value="1"/>
</dbReference>
<dbReference type="Pfam" id="PF13508">
    <property type="entry name" value="Acetyltransf_7"/>
    <property type="match status" value="1"/>
</dbReference>
<dbReference type="EMBL" id="AP027268">
    <property type="protein sequence ID" value="BDW93141.1"/>
    <property type="molecule type" value="Genomic_DNA"/>
</dbReference>
<dbReference type="Proteomes" id="UP001330184">
    <property type="component" value="Chromosome"/>
</dbReference>
<organism evidence="2 3">
    <name type="scientific">Flagellimonas marinaquae</name>
    <dbReference type="NCBI Taxonomy" id="254955"/>
    <lineage>
        <taxon>Bacteria</taxon>
        <taxon>Pseudomonadati</taxon>
        <taxon>Bacteroidota</taxon>
        <taxon>Flavobacteriia</taxon>
        <taxon>Flavobacteriales</taxon>
        <taxon>Flavobacteriaceae</taxon>
        <taxon>Flagellimonas</taxon>
    </lineage>
</organism>
<dbReference type="Gene3D" id="3.40.630.30">
    <property type="match status" value="1"/>
</dbReference>
<gene>
    <name evidence="2" type="ORF">MACH07_19730</name>
</gene>
<evidence type="ECO:0000313" key="2">
    <source>
        <dbReference type="EMBL" id="BDW93141.1"/>
    </source>
</evidence>
<dbReference type="CDD" id="cd04301">
    <property type="entry name" value="NAT_SF"/>
    <property type="match status" value="1"/>
</dbReference>
<name>A0AA48KRH3_9FLAO</name>